<evidence type="ECO:0000256" key="1">
    <source>
        <dbReference type="SAM" id="MobiDB-lite"/>
    </source>
</evidence>
<feature type="compositionally biased region" description="Basic and acidic residues" evidence="1">
    <location>
        <begin position="98"/>
        <end position="124"/>
    </location>
</feature>
<name>A0ABW4IEB2_9SPHI</name>
<sequence>MKKYLKLFFLIAAVLHGCGSETVSEDKSKINTITVKSESLLNEEQRNELYKKVKAKNMNELSRTEKQKTVEDWVTLLKSDPDYINAESSLKQYTSEIVNRDHSKDSKNEGNRPDPKKDPVKYYESRGIQNPNKAATSQLNLVKSYLIILQKYPELRNIEKSTRKEILTKAAGQTNYSDIKKNRK</sequence>
<organism evidence="2 3">
    <name type="scientific">Pseudopedobacter beijingensis</name>
    <dbReference type="NCBI Taxonomy" id="1207056"/>
    <lineage>
        <taxon>Bacteria</taxon>
        <taxon>Pseudomonadati</taxon>
        <taxon>Bacteroidota</taxon>
        <taxon>Sphingobacteriia</taxon>
        <taxon>Sphingobacteriales</taxon>
        <taxon>Sphingobacteriaceae</taxon>
        <taxon>Pseudopedobacter</taxon>
    </lineage>
</organism>
<feature type="region of interest" description="Disordered" evidence="1">
    <location>
        <begin position="98"/>
        <end position="131"/>
    </location>
</feature>
<dbReference type="RefSeq" id="WP_379662323.1">
    <property type="nucleotide sequence ID" value="NZ_JBHUDG010000012.1"/>
</dbReference>
<reference evidence="3" key="1">
    <citation type="journal article" date="2019" name="Int. J. Syst. Evol. Microbiol.">
        <title>The Global Catalogue of Microorganisms (GCM) 10K type strain sequencing project: providing services to taxonomists for standard genome sequencing and annotation.</title>
        <authorList>
            <consortium name="The Broad Institute Genomics Platform"/>
            <consortium name="The Broad Institute Genome Sequencing Center for Infectious Disease"/>
            <person name="Wu L."/>
            <person name="Ma J."/>
        </authorList>
    </citation>
    <scope>NUCLEOTIDE SEQUENCE [LARGE SCALE GENOMIC DNA]</scope>
    <source>
        <strain evidence="3">CCUG 53762</strain>
    </source>
</reference>
<evidence type="ECO:0000313" key="3">
    <source>
        <dbReference type="Proteomes" id="UP001597118"/>
    </source>
</evidence>
<accession>A0ABW4IEB2</accession>
<evidence type="ECO:0000313" key="2">
    <source>
        <dbReference type="EMBL" id="MFD1629946.1"/>
    </source>
</evidence>
<dbReference type="Proteomes" id="UP001597118">
    <property type="component" value="Unassembled WGS sequence"/>
</dbReference>
<dbReference type="EMBL" id="JBHUDG010000012">
    <property type="protein sequence ID" value="MFD1629946.1"/>
    <property type="molecule type" value="Genomic_DNA"/>
</dbReference>
<protein>
    <recommendedName>
        <fullName evidence="4">Lipoprotein</fullName>
    </recommendedName>
</protein>
<evidence type="ECO:0008006" key="4">
    <source>
        <dbReference type="Google" id="ProtNLM"/>
    </source>
</evidence>
<keyword evidence="3" id="KW-1185">Reference proteome</keyword>
<gene>
    <name evidence="2" type="ORF">ACFSAH_08660</name>
</gene>
<proteinExistence type="predicted"/>
<comment type="caution">
    <text evidence="2">The sequence shown here is derived from an EMBL/GenBank/DDBJ whole genome shotgun (WGS) entry which is preliminary data.</text>
</comment>